<feature type="domain" description="U3 small nucleolar RNA-associated protein 10 N-terminal" evidence="1">
    <location>
        <begin position="2"/>
        <end position="56"/>
    </location>
</feature>
<evidence type="ECO:0000313" key="3">
    <source>
        <dbReference type="Proteomes" id="UP001529510"/>
    </source>
</evidence>
<dbReference type="Pfam" id="PF12397">
    <property type="entry name" value="U3snoRNP10"/>
    <property type="match status" value="1"/>
</dbReference>
<protein>
    <recommendedName>
        <fullName evidence="1">U3 small nucleolar RNA-associated protein 10 N-terminal domain-containing protein</fullName>
    </recommendedName>
</protein>
<gene>
    <name evidence="2" type="ORF">M9458_025351</name>
</gene>
<reference evidence="2 3" key="1">
    <citation type="submission" date="2024-05" db="EMBL/GenBank/DDBJ databases">
        <title>Genome sequencing and assembly of Indian major carp, Cirrhinus mrigala (Hamilton, 1822).</title>
        <authorList>
            <person name="Mohindra V."/>
            <person name="Chowdhury L.M."/>
            <person name="Lal K."/>
            <person name="Jena J.K."/>
        </authorList>
    </citation>
    <scope>NUCLEOTIDE SEQUENCE [LARGE SCALE GENOMIC DNA]</scope>
    <source>
        <strain evidence="2">CM1030</strain>
        <tissue evidence="2">Blood</tissue>
    </source>
</reference>
<name>A0ABD0Q0X0_CIRMR</name>
<keyword evidence="3" id="KW-1185">Reference proteome</keyword>
<organism evidence="2 3">
    <name type="scientific">Cirrhinus mrigala</name>
    <name type="common">Mrigala</name>
    <dbReference type="NCBI Taxonomy" id="683832"/>
    <lineage>
        <taxon>Eukaryota</taxon>
        <taxon>Metazoa</taxon>
        <taxon>Chordata</taxon>
        <taxon>Craniata</taxon>
        <taxon>Vertebrata</taxon>
        <taxon>Euteleostomi</taxon>
        <taxon>Actinopterygii</taxon>
        <taxon>Neopterygii</taxon>
        <taxon>Teleostei</taxon>
        <taxon>Ostariophysi</taxon>
        <taxon>Cypriniformes</taxon>
        <taxon>Cyprinidae</taxon>
        <taxon>Labeoninae</taxon>
        <taxon>Labeonini</taxon>
        <taxon>Cirrhinus</taxon>
    </lineage>
</organism>
<dbReference type="InterPro" id="IPR022125">
    <property type="entry name" value="U3snoRNP10_N"/>
</dbReference>
<dbReference type="EMBL" id="JAMKFB020000012">
    <property type="protein sequence ID" value="KAL0179909.1"/>
    <property type="molecule type" value="Genomic_DNA"/>
</dbReference>
<evidence type="ECO:0000313" key="2">
    <source>
        <dbReference type="EMBL" id="KAL0179909.1"/>
    </source>
</evidence>
<proteinExistence type="predicted"/>
<evidence type="ECO:0000259" key="1">
    <source>
        <dbReference type="Pfam" id="PF12397"/>
    </source>
</evidence>
<feature type="non-terminal residue" evidence="2">
    <location>
        <position position="61"/>
    </location>
</feature>
<dbReference type="Proteomes" id="UP001529510">
    <property type="component" value="Unassembled WGS sequence"/>
</dbReference>
<dbReference type="AlphaFoldDB" id="A0ABD0Q0X0"/>
<sequence length="61" mass="6678">MAATYMIVCQMAVKVVMEAQLVDSLTAQLCKSLRRTPQLSREGLSCIIILLQNQKEGVVGP</sequence>
<comment type="caution">
    <text evidence="2">The sequence shown here is derived from an EMBL/GenBank/DDBJ whole genome shotgun (WGS) entry which is preliminary data.</text>
</comment>
<accession>A0ABD0Q0X0</accession>